<evidence type="ECO:0000313" key="2">
    <source>
        <dbReference type="EMBL" id="KAG8084547.1"/>
    </source>
</evidence>
<feature type="compositionally biased region" description="Polar residues" evidence="1">
    <location>
        <begin position="50"/>
        <end position="64"/>
    </location>
</feature>
<evidence type="ECO:0000256" key="1">
    <source>
        <dbReference type="SAM" id="MobiDB-lite"/>
    </source>
</evidence>
<proteinExistence type="predicted"/>
<sequence length="123" mass="12496">MDGPRHRDAIPSCRWDEGILFMYGFDADVISWVNGAPSCLSDSSGGGHGSRTTDSACGAPTTSGEGRGAPNCLSDSSVEGRGARATGSGCGAPATSGDRGAPSCLRHRPFPNDRCACLASKCS</sequence>
<protein>
    <submittedName>
        <fullName evidence="2">Uncharacterized protein</fullName>
    </submittedName>
</protein>
<comment type="caution">
    <text evidence="2">The sequence shown here is derived from an EMBL/GenBank/DDBJ whole genome shotgun (WGS) entry which is preliminary data.</text>
</comment>
<reference evidence="2" key="2">
    <citation type="submission" date="2021-02" db="EMBL/GenBank/DDBJ databases">
        <authorList>
            <person name="Kimball J.A."/>
            <person name="Haas M.W."/>
            <person name="Macchietto M."/>
            <person name="Kono T."/>
            <person name="Duquette J."/>
            <person name="Shao M."/>
        </authorList>
    </citation>
    <scope>NUCLEOTIDE SEQUENCE</scope>
    <source>
        <tissue evidence="2">Fresh leaf tissue</tissue>
    </source>
</reference>
<dbReference type="EMBL" id="JAAALK010000082">
    <property type="protein sequence ID" value="KAG8084547.1"/>
    <property type="molecule type" value="Genomic_DNA"/>
</dbReference>
<organism evidence="2 3">
    <name type="scientific">Zizania palustris</name>
    <name type="common">Northern wild rice</name>
    <dbReference type="NCBI Taxonomy" id="103762"/>
    <lineage>
        <taxon>Eukaryota</taxon>
        <taxon>Viridiplantae</taxon>
        <taxon>Streptophyta</taxon>
        <taxon>Embryophyta</taxon>
        <taxon>Tracheophyta</taxon>
        <taxon>Spermatophyta</taxon>
        <taxon>Magnoliopsida</taxon>
        <taxon>Liliopsida</taxon>
        <taxon>Poales</taxon>
        <taxon>Poaceae</taxon>
        <taxon>BOP clade</taxon>
        <taxon>Oryzoideae</taxon>
        <taxon>Oryzeae</taxon>
        <taxon>Zizaniinae</taxon>
        <taxon>Zizania</taxon>
    </lineage>
</organism>
<accession>A0A8J5W7L0</accession>
<dbReference type="AlphaFoldDB" id="A0A8J5W7L0"/>
<feature type="region of interest" description="Disordered" evidence="1">
    <location>
        <begin position="40"/>
        <end position="111"/>
    </location>
</feature>
<reference evidence="2" key="1">
    <citation type="journal article" date="2021" name="bioRxiv">
        <title>Whole Genome Assembly and Annotation of Northern Wild Rice, Zizania palustris L., Supports a Whole Genome Duplication in the Zizania Genus.</title>
        <authorList>
            <person name="Haas M."/>
            <person name="Kono T."/>
            <person name="Macchietto M."/>
            <person name="Millas R."/>
            <person name="McGilp L."/>
            <person name="Shao M."/>
            <person name="Duquette J."/>
            <person name="Hirsch C.N."/>
            <person name="Kimball J."/>
        </authorList>
    </citation>
    <scope>NUCLEOTIDE SEQUENCE</scope>
    <source>
        <tissue evidence="2">Fresh leaf tissue</tissue>
    </source>
</reference>
<name>A0A8J5W7L0_ZIZPA</name>
<evidence type="ECO:0000313" key="3">
    <source>
        <dbReference type="Proteomes" id="UP000729402"/>
    </source>
</evidence>
<keyword evidence="3" id="KW-1185">Reference proteome</keyword>
<dbReference type="Proteomes" id="UP000729402">
    <property type="component" value="Unassembled WGS sequence"/>
</dbReference>
<gene>
    <name evidence="2" type="ORF">GUJ93_ZPchr0010g8344</name>
</gene>